<gene>
    <name evidence="2" type="ORF">PCON_03932</name>
</gene>
<feature type="domain" description="Velvet" evidence="1">
    <location>
        <begin position="1"/>
        <end position="192"/>
    </location>
</feature>
<evidence type="ECO:0000259" key="1">
    <source>
        <dbReference type="PROSITE" id="PS51821"/>
    </source>
</evidence>
<sequence length="195" mass="20476">MDSRRYSLEVAVQPPALAKAGVPLYPPLIVRVHIHDASGAEITGEDEMGGLFAQAALYQENGNSPSLAPPDVYLLSGRLSQSLDLLDEAGSTDGAAIGNLHGSYALFPDLTINKPGSYRLGVSLFKVEGGMRIHSSDAGLMNGGAGGGTTVQEKKTNVINVQEDTVPTSHTDAATQELLDHLRSKGAEVPSPPRF</sequence>
<dbReference type="EMBL" id="HF936567">
    <property type="protein sequence ID" value="CCX34539.1"/>
    <property type="molecule type" value="Genomic_DNA"/>
</dbReference>
<dbReference type="OrthoDB" id="5399926at2759"/>
<dbReference type="Proteomes" id="UP000018144">
    <property type="component" value="Unassembled WGS sequence"/>
</dbReference>
<dbReference type="InterPro" id="IPR037525">
    <property type="entry name" value="Velvet_dom"/>
</dbReference>
<dbReference type="Gene3D" id="2.60.40.3960">
    <property type="entry name" value="Velvet domain"/>
    <property type="match status" value="1"/>
</dbReference>
<evidence type="ECO:0000313" key="2">
    <source>
        <dbReference type="EMBL" id="CCX34539.1"/>
    </source>
</evidence>
<protein>
    <recommendedName>
        <fullName evidence="1">Velvet domain-containing protein</fullName>
    </recommendedName>
</protein>
<dbReference type="PROSITE" id="PS51821">
    <property type="entry name" value="VELVET"/>
    <property type="match status" value="1"/>
</dbReference>
<dbReference type="OMA" id="DAGLMNG"/>
<proteinExistence type="predicted"/>
<dbReference type="InterPro" id="IPR038491">
    <property type="entry name" value="Velvet_dom_sf"/>
</dbReference>
<accession>U4LSG8</accession>
<dbReference type="STRING" id="1076935.U4LSG8"/>
<keyword evidence="3" id="KW-1185">Reference proteome</keyword>
<reference evidence="2 3" key="1">
    <citation type="journal article" date="2013" name="PLoS Genet.">
        <title>The genome and development-dependent transcriptomes of Pyronema confluens: a window into fungal evolution.</title>
        <authorList>
            <person name="Traeger S."/>
            <person name="Altegoer F."/>
            <person name="Freitag M."/>
            <person name="Gabaldon T."/>
            <person name="Kempken F."/>
            <person name="Kumar A."/>
            <person name="Marcet-Houben M."/>
            <person name="Poggeler S."/>
            <person name="Stajich J.E."/>
            <person name="Nowrousian M."/>
        </authorList>
    </citation>
    <scope>NUCLEOTIDE SEQUENCE [LARGE SCALE GENOMIC DNA]</scope>
    <source>
        <strain evidence="3">CBS 100304</strain>
        <tissue evidence="2">Vegetative mycelium</tissue>
    </source>
</reference>
<dbReference type="AlphaFoldDB" id="U4LSG8"/>
<name>U4LSG8_PYROM</name>
<evidence type="ECO:0000313" key="3">
    <source>
        <dbReference type="Proteomes" id="UP000018144"/>
    </source>
</evidence>
<organism evidence="2 3">
    <name type="scientific">Pyronema omphalodes (strain CBS 100304)</name>
    <name type="common">Pyronema confluens</name>
    <dbReference type="NCBI Taxonomy" id="1076935"/>
    <lineage>
        <taxon>Eukaryota</taxon>
        <taxon>Fungi</taxon>
        <taxon>Dikarya</taxon>
        <taxon>Ascomycota</taxon>
        <taxon>Pezizomycotina</taxon>
        <taxon>Pezizomycetes</taxon>
        <taxon>Pezizales</taxon>
        <taxon>Pyronemataceae</taxon>
        <taxon>Pyronema</taxon>
    </lineage>
</organism>